<feature type="domain" description="HTH arsR-type" evidence="5">
    <location>
        <begin position="13"/>
        <end position="155"/>
    </location>
</feature>
<sequence>MTRSDVRTITDAATLAALAHPFRARMMDALKVDGPSTASMLASRTGQAVANASHHLKVLSEAGLVEEAPELARDRRERWWRLVSSSTRWNARDFRGSVVAQEAAALDLQRQVDRARAWLCNAESAPEWDGAAYATQMWLRLTPDELREVAAEVVALLQRWSERTPPDDGAEREPVFVFSQGFPSQP</sequence>
<proteinExistence type="predicted"/>
<evidence type="ECO:0000256" key="2">
    <source>
        <dbReference type="ARBA" id="ARBA00023125"/>
    </source>
</evidence>
<dbReference type="RefSeq" id="WP_123270021.1">
    <property type="nucleotide sequence ID" value="NZ_RJJQ01000002.1"/>
</dbReference>
<dbReference type="Pfam" id="PF12840">
    <property type="entry name" value="HTH_20"/>
    <property type="match status" value="1"/>
</dbReference>
<evidence type="ECO:0000256" key="4">
    <source>
        <dbReference type="SAM" id="MobiDB-lite"/>
    </source>
</evidence>
<dbReference type="SUPFAM" id="SSF46785">
    <property type="entry name" value="Winged helix' DNA-binding domain"/>
    <property type="match status" value="1"/>
</dbReference>
<evidence type="ECO:0000259" key="5">
    <source>
        <dbReference type="SMART" id="SM00418"/>
    </source>
</evidence>
<feature type="compositionally biased region" description="Basic and acidic residues" evidence="4">
    <location>
        <begin position="162"/>
        <end position="174"/>
    </location>
</feature>
<dbReference type="GO" id="GO:0003700">
    <property type="term" value="F:DNA-binding transcription factor activity"/>
    <property type="evidence" value="ECO:0007669"/>
    <property type="project" value="InterPro"/>
</dbReference>
<protein>
    <submittedName>
        <fullName evidence="6">ArsR family transcriptional regulator</fullName>
    </submittedName>
</protein>
<keyword evidence="7" id="KW-1185">Reference proteome</keyword>
<reference evidence="6 7" key="1">
    <citation type="submission" date="2018-11" db="EMBL/GenBank/DDBJ databases">
        <title>Draft genome of Simplicispira Flexivirga sp. BO-16.</title>
        <authorList>
            <person name="Im W.T."/>
        </authorList>
    </citation>
    <scope>NUCLEOTIDE SEQUENCE [LARGE SCALE GENOMIC DNA]</scope>
    <source>
        <strain evidence="6 7">BO-16</strain>
    </source>
</reference>
<dbReference type="CDD" id="cd00090">
    <property type="entry name" value="HTH_ARSR"/>
    <property type="match status" value="1"/>
</dbReference>
<feature type="region of interest" description="Disordered" evidence="4">
    <location>
        <begin position="162"/>
        <end position="186"/>
    </location>
</feature>
<dbReference type="AlphaFoldDB" id="A0A3M9MGP6"/>
<gene>
    <name evidence="6" type="ORF">EFY87_03255</name>
</gene>
<dbReference type="GO" id="GO:0003677">
    <property type="term" value="F:DNA binding"/>
    <property type="evidence" value="ECO:0007669"/>
    <property type="project" value="UniProtKB-KW"/>
</dbReference>
<dbReference type="InterPro" id="IPR051081">
    <property type="entry name" value="HTH_MetalResp_TranReg"/>
</dbReference>
<dbReference type="SMART" id="SM00418">
    <property type="entry name" value="HTH_ARSR"/>
    <property type="match status" value="1"/>
</dbReference>
<comment type="caution">
    <text evidence="6">The sequence shown here is derived from an EMBL/GenBank/DDBJ whole genome shotgun (WGS) entry which is preliminary data.</text>
</comment>
<dbReference type="OrthoDB" id="7945987at2"/>
<dbReference type="PANTHER" id="PTHR33154:SF15">
    <property type="entry name" value="REGULATORY PROTEIN ARSR"/>
    <property type="match status" value="1"/>
</dbReference>
<dbReference type="InterPro" id="IPR036388">
    <property type="entry name" value="WH-like_DNA-bd_sf"/>
</dbReference>
<evidence type="ECO:0000256" key="3">
    <source>
        <dbReference type="ARBA" id="ARBA00023163"/>
    </source>
</evidence>
<dbReference type="Gene3D" id="1.10.10.10">
    <property type="entry name" value="Winged helix-like DNA-binding domain superfamily/Winged helix DNA-binding domain"/>
    <property type="match status" value="1"/>
</dbReference>
<dbReference type="EMBL" id="RJJQ01000002">
    <property type="protein sequence ID" value="RNI24729.1"/>
    <property type="molecule type" value="Genomic_DNA"/>
</dbReference>
<dbReference type="InterPro" id="IPR001845">
    <property type="entry name" value="HTH_ArsR_DNA-bd_dom"/>
</dbReference>
<name>A0A3M9MGP6_9MICO</name>
<evidence type="ECO:0000313" key="7">
    <source>
        <dbReference type="Proteomes" id="UP000271678"/>
    </source>
</evidence>
<organism evidence="6 7">
    <name type="scientific">Flexivirga caeni</name>
    <dbReference type="NCBI Taxonomy" id="2294115"/>
    <lineage>
        <taxon>Bacteria</taxon>
        <taxon>Bacillati</taxon>
        <taxon>Actinomycetota</taxon>
        <taxon>Actinomycetes</taxon>
        <taxon>Micrococcales</taxon>
        <taxon>Dermacoccaceae</taxon>
        <taxon>Flexivirga</taxon>
    </lineage>
</organism>
<keyword evidence="1" id="KW-0805">Transcription regulation</keyword>
<evidence type="ECO:0000256" key="1">
    <source>
        <dbReference type="ARBA" id="ARBA00023015"/>
    </source>
</evidence>
<dbReference type="PANTHER" id="PTHR33154">
    <property type="entry name" value="TRANSCRIPTIONAL REGULATOR, ARSR FAMILY"/>
    <property type="match status" value="1"/>
</dbReference>
<evidence type="ECO:0000313" key="6">
    <source>
        <dbReference type="EMBL" id="RNI24729.1"/>
    </source>
</evidence>
<keyword evidence="3" id="KW-0804">Transcription</keyword>
<dbReference type="InterPro" id="IPR011991">
    <property type="entry name" value="ArsR-like_HTH"/>
</dbReference>
<dbReference type="Proteomes" id="UP000271678">
    <property type="component" value="Unassembled WGS sequence"/>
</dbReference>
<accession>A0A3M9MGP6</accession>
<keyword evidence="2" id="KW-0238">DNA-binding</keyword>
<dbReference type="InterPro" id="IPR036390">
    <property type="entry name" value="WH_DNA-bd_sf"/>
</dbReference>